<dbReference type="InterPro" id="IPR001466">
    <property type="entry name" value="Beta-lactam-related"/>
</dbReference>
<dbReference type="SUPFAM" id="SSF56601">
    <property type="entry name" value="beta-lactamase/transpeptidase-like"/>
    <property type="match status" value="1"/>
</dbReference>
<feature type="signal peptide" evidence="2">
    <location>
        <begin position="1"/>
        <end position="19"/>
    </location>
</feature>
<dbReference type="InterPro" id="IPR050491">
    <property type="entry name" value="AmpC-like"/>
</dbReference>
<reference evidence="4" key="1">
    <citation type="submission" date="2020-05" db="EMBL/GenBank/DDBJ databases">
        <title>Mycena genomes resolve the evolution of fungal bioluminescence.</title>
        <authorList>
            <person name="Tsai I.J."/>
        </authorList>
    </citation>
    <scope>NUCLEOTIDE SEQUENCE</scope>
    <source>
        <strain evidence="4">CCC161011</strain>
    </source>
</reference>
<evidence type="ECO:0000313" key="4">
    <source>
        <dbReference type="EMBL" id="KAF7350194.1"/>
    </source>
</evidence>
<evidence type="ECO:0000259" key="3">
    <source>
        <dbReference type="Pfam" id="PF00144"/>
    </source>
</evidence>
<dbReference type="InterPro" id="IPR012338">
    <property type="entry name" value="Beta-lactam/transpept-like"/>
</dbReference>
<organism evidence="4 5">
    <name type="scientific">Mycena venus</name>
    <dbReference type="NCBI Taxonomy" id="2733690"/>
    <lineage>
        <taxon>Eukaryota</taxon>
        <taxon>Fungi</taxon>
        <taxon>Dikarya</taxon>
        <taxon>Basidiomycota</taxon>
        <taxon>Agaricomycotina</taxon>
        <taxon>Agaricomycetes</taxon>
        <taxon>Agaricomycetidae</taxon>
        <taxon>Agaricales</taxon>
        <taxon>Marasmiineae</taxon>
        <taxon>Mycenaceae</taxon>
        <taxon>Mycena</taxon>
    </lineage>
</organism>
<name>A0A8H6Y1E7_9AGAR</name>
<evidence type="ECO:0000256" key="2">
    <source>
        <dbReference type="SAM" id="SignalP"/>
    </source>
</evidence>
<sequence>MIVQSIFAALFLTADLGLASQSPRADSGNGTVFDAQFSSLIQEAMDANNITGMSVGVLLPNGGVEFGAWGNRTESGETIAPDTSFGLGSLSKGFLSASLGILMQDFATGKNATALPHGVTEFNWDTKLRDLLPGEWMTEDEFSTSKADLVDLLSHVTGLPRHDVSYSPDDSPRDLVLRMRDLRAAYEFRQLLEYNNQTWTPTKRRIPFFITEHTADLIAGAGGVISSAKDMLLWARLIMNGGVDPQTNVQIIPNATVNLVTTGHSVYSNEGNELFSVMEYGLGWIRTAYRGHEVSICVPFVS</sequence>
<feature type="domain" description="Beta-lactamase-related" evidence="3">
    <location>
        <begin position="38"/>
        <end position="196"/>
    </location>
</feature>
<dbReference type="Gene3D" id="3.40.710.10">
    <property type="entry name" value="DD-peptidase/beta-lactamase superfamily"/>
    <property type="match status" value="2"/>
</dbReference>
<dbReference type="Pfam" id="PF00144">
    <property type="entry name" value="Beta-lactamase"/>
    <property type="match status" value="1"/>
</dbReference>
<evidence type="ECO:0000256" key="1">
    <source>
        <dbReference type="ARBA" id="ARBA00038215"/>
    </source>
</evidence>
<evidence type="ECO:0000313" key="5">
    <source>
        <dbReference type="Proteomes" id="UP000620124"/>
    </source>
</evidence>
<keyword evidence="2" id="KW-0732">Signal</keyword>
<dbReference type="PANTHER" id="PTHR46825">
    <property type="entry name" value="D-ALANYL-D-ALANINE-CARBOXYPEPTIDASE/ENDOPEPTIDASE AMPH"/>
    <property type="match status" value="1"/>
</dbReference>
<dbReference type="AlphaFoldDB" id="A0A8H6Y1E7"/>
<dbReference type="PANTHER" id="PTHR46825:SF9">
    <property type="entry name" value="BETA-LACTAMASE-RELATED DOMAIN-CONTAINING PROTEIN"/>
    <property type="match status" value="1"/>
</dbReference>
<comment type="caution">
    <text evidence="4">The sequence shown here is derived from an EMBL/GenBank/DDBJ whole genome shotgun (WGS) entry which is preliminary data.</text>
</comment>
<gene>
    <name evidence="4" type="ORF">MVEN_01322300</name>
</gene>
<comment type="similarity">
    <text evidence="1">Belongs to the peptidase S12 family.</text>
</comment>
<proteinExistence type="inferred from homology"/>
<keyword evidence="5" id="KW-1185">Reference proteome</keyword>
<feature type="chain" id="PRO_5034587066" evidence="2">
    <location>
        <begin position="20"/>
        <end position="302"/>
    </location>
</feature>
<dbReference type="Proteomes" id="UP000620124">
    <property type="component" value="Unassembled WGS sequence"/>
</dbReference>
<protein>
    <submittedName>
        <fullName evidence="4">Beta-lactamase domain-containing protein</fullName>
    </submittedName>
</protein>
<accession>A0A8H6Y1E7</accession>
<dbReference type="OrthoDB" id="2970897at2759"/>
<dbReference type="EMBL" id="JACAZI010000010">
    <property type="protein sequence ID" value="KAF7350194.1"/>
    <property type="molecule type" value="Genomic_DNA"/>
</dbReference>